<evidence type="ECO:0000256" key="1">
    <source>
        <dbReference type="ARBA" id="ARBA00006217"/>
    </source>
</evidence>
<reference evidence="4" key="1">
    <citation type="submission" date="2022-02" db="EMBL/GenBank/DDBJ databases">
        <title>Corynebacterium sp. from urogenital microbiome.</title>
        <authorList>
            <person name="Cappelli E.A."/>
            <person name="Ribeiro T.G."/>
            <person name="Peixe L."/>
        </authorList>
    </citation>
    <scope>NUCLEOTIDE SEQUENCE</scope>
    <source>
        <strain evidence="4">C8Ua_172</strain>
    </source>
</reference>
<dbReference type="InterPro" id="IPR036874">
    <property type="entry name" value="Carbonic_anhydrase_sf"/>
</dbReference>
<protein>
    <submittedName>
        <fullName evidence="4">Carbonic anhydrase</fullName>
    </submittedName>
</protein>
<comment type="caution">
    <text evidence="4">The sequence shown here is derived from an EMBL/GenBank/DDBJ whole genome shotgun (WGS) entry which is preliminary data.</text>
</comment>
<dbReference type="RefSeq" id="WP_269965834.1">
    <property type="nucleotide sequence ID" value="NZ_JAKMUS010000012.1"/>
</dbReference>
<dbReference type="GO" id="GO:0004089">
    <property type="term" value="F:carbonate dehydratase activity"/>
    <property type="evidence" value="ECO:0007669"/>
    <property type="project" value="InterPro"/>
</dbReference>
<dbReference type="GO" id="GO:0008270">
    <property type="term" value="F:zinc ion binding"/>
    <property type="evidence" value="ECO:0007669"/>
    <property type="project" value="InterPro"/>
</dbReference>
<dbReference type="SMART" id="SM00947">
    <property type="entry name" value="Pro_CA"/>
    <property type="match status" value="1"/>
</dbReference>
<keyword evidence="3" id="KW-0862">Zinc</keyword>
<evidence type="ECO:0000313" key="5">
    <source>
        <dbReference type="Proteomes" id="UP001146468"/>
    </source>
</evidence>
<dbReference type="Proteomes" id="UP001146468">
    <property type="component" value="Unassembled WGS sequence"/>
</dbReference>
<proteinExistence type="inferred from homology"/>
<accession>A0A9X3RKQ3</accession>
<evidence type="ECO:0000256" key="3">
    <source>
        <dbReference type="PIRSR" id="PIRSR601765-1"/>
    </source>
</evidence>
<dbReference type="SUPFAM" id="SSF53056">
    <property type="entry name" value="beta-carbonic anhydrase, cab"/>
    <property type="match status" value="1"/>
</dbReference>
<feature type="binding site" evidence="3">
    <location>
        <position position="105"/>
    </location>
    <ligand>
        <name>Zn(2+)</name>
        <dbReference type="ChEBI" id="CHEBI:29105"/>
    </ligand>
</feature>
<dbReference type="AlphaFoldDB" id="A0A9X3RKQ3"/>
<name>A0A9X3RKQ3_9CORY</name>
<evidence type="ECO:0000313" key="4">
    <source>
        <dbReference type="EMBL" id="MCZ9294411.1"/>
    </source>
</evidence>
<keyword evidence="3" id="KW-0479">Metal-binding</keyword>
<dbReference type="PANTHER" id="PTHR11002">
    <property type="entry name" value="CARBONIC ANHYDRASE"/>
    <property type="match status" value="1"/>
</dbReference>
<feature type="binding site" evidence="3">
    <location>
        <position position="52"/>
    </location>
    <ligand>
        <name>Zn(2+)</name>
        <dbReference type="ChEBI" id="CHEBI:29105"/>
    </ligand>
</feature>
<dbReference type="InterPro" id="IPR001765">
    <property type="entry name" value="Carbonic_anhydrase"/>
</dbReference>
<evidence type="ECO:0000256" key="2">
    <source>
        <dbReference type="ARBA" id="ARBA00024993"/>
    </source>
</evidence>
<dbReference type="CDD" id="cd03378">
    <property type="entry name" value="beta_CA_cladeC"/>
    <property type="match status" value="1"/>
</dbReference>
<gene>
    <name evidence="4" type="ORF">L8U60_07930</name>
</gene>
<organism evidence="4 5">
    <name type="scientific">Corynebacterium meitnerae</name>
    <dbReference type="NCBI Taxonomy" id="2913498"/>
    <lineage>
        <taxon>Bacteria</taxon>
        <taxon>Bacillati</taxon>
        <taxon>Actinomycetota</taxon>
        <taxon>Actinomycetes</taxon>
        <taxon>Mycobacteriales</taxon>
        <taxon>Corynebacteriaceae</taxon>
        <taxon>Corynebacterium</taxon>
    </lineage>
</organism>
<feature type="binding site" evidence="3">
    <location>
        <position position="108"/>
    </location>
    <ligand>
        <name>Zn(2+)</name>
        <dbReference type="ChEBI" id="CHEBI:29105"/>
    </ligand>
</feature>
<sequence>MPFRTIPRDAWDHLLEGNQRFATDTSVHPHSGSSRREELRTGQAPFAAVLACSDSRVPVEMLFDAGLGDLFVVRTAGGCVDAAVTGSLEFAVTTLGVSLIVVLSHEECGAIGAAVSSFEEGDLPSDLTRVFVEKIAPSVIRAKRDGHEERSAIEEIHAAETAEHLVHRIPPVQARIADGSLGVVAARYRLEDGRVTSVEEHFAG</sequence>
<dbReference type="Pfam" id="PF00484">
    <property type="entry name" value="Pro_CA"/>
    <property type="match status" value="1"/>
</dbReference>
<dbReference type="Gene3D" id="3.40.1050.10">
    <property type="entry name" value="Carbonic anhydrase"/>
    <property type="match status" value="1"/>
</dbReference>
<dbReference type="PANTHER" id="PTHR11002:SF79">
    <property type="entry name" value="CARBONIC ANHYDRASE 2"/>
    <property type="match status" value="1"/>
</dbReference>
<feature type="binding site" evidence="3">
    <location>
        <position position="54"/>
    </location>
    <ligand>
        <name>Zn(2+)</name>
        <dbReference type="ChEBI" id="CHEBI:29105"/>
    </ligand>
</feature>
<comment type="function">
    <text evidence="2">Catalyzes the reversible hydration of carbon dioxide to form bicarbonate.</text>
</comment>
<keyword evidence="5" id="KW-1185">Reference proteome</keyword>
<dbReference type="EMBL" id="JAKMUS010000012">
    <property type="protein sequence ID" value="MCZ9294411.1"/>
    <property type="molecule type" value="Genomic_DNA"/>
</dbReference>
<comment type="similarity">
    <text evidence="1">Belongs to the beta-class carbonic anhydrase family.</text>
</comment>
<comment type="cofactor">
    <cofactor evidence="3">
        <name>Zn(2+)</name>
        <dbReference type="ChEBI" id="CHEBI:29105"/>
    </cofactor>
    <text evidence="3">Binds 1 zinc ion per subunit.</text>
</comment>